<evidence type="ECO:0000256" key="1">
    <source>
        <dbReference type="SAM" id="MobiDB-lite"/>
    </source>
</evidence>
<feature type="compositionally biased region" description="Polar residues" evidence="1">
    <location>
        <begin position="102"/>
        <end position="112"/>
    </location>
</feature>
<name>A0ABP1RKN8_9HEXA</name>
<gene>
    <name evidence="3" type="ORF">ODALV1_LOCUS23327</name>
</gene>
<dbReference type="Proteomes" id="UP001642540">
    <property type="component" value="Unassembled WGS sequence"/>
</dbReference>
<accession>A0ABP1RKN8</accession>
<protein>
    <submittedName>
        <fullName evidence="3">Uncharacterized protein</fullName>
    </submittedName>
</protein>
<feature type="region of interest" description="Disordered" evidence="1">
    <location>
        <begin position="96"/>
        <end position="135"/>
    </location>
</feature>
<evidence type="ECO:0000313" key="4">
    <source>
        <dbReference type="Proteomes" id="UP001642540"/>
    </source>
</evidence>
<feature type="signal peptide" evidence="2">
    <location>
        <begin position="1"/>
        <end position="22"/>
    </location>
</feature>
<feature type="chain" id="PRO_5047200278" evidence="2">
    <location>
        <begin position="23"/>
        <end position="135"/>
    </location>
</feature>
<evidence type="ECO:0000256" key="2">
    <source>
        <dbReference type="SAM" id="SignalP"/>
    </source>
</evidence>
<keyword evidence="2" id="KW-0732">Signal</keyword>
<dbReference type="EMBL" id="CAXLJM020000078">
    <property type="protein sequence ID" value="CAL8129610.1"/>
    <property type="molecule type" value="Genomic_DNA"/>
</dbReference>
<evidence type="ECO:0000313" key="3">
    <source>
        <dbReference type="EMBL" id="CAL8129610.1"/>
    </source>
</evidence>
<comment type="caution">
    <text evidence="3">The sequence shown here is derived from an EMBL/GenBank/DDBJ whole genome shotgun (WGS) entry which is preliminary data.</text>
</comment>
<sequence>MMGVSMAAYWMLIIVLIASVTGKPASTMRTQKRQSDQRVAELETLLALQKYGAHHFLRSADGGSFFPGYGIIDFNKIGRKKKSSSQSHELYDWELPSWLAPNPSSDSRLSSRNWKETLDPVTAGSEPLEGDDDDN</sequence>
<reference evidence="3 4" key="1">
    <citation type="submission" date="2024-08" db="EMBL/GenBank/DDBJ databases">
        <authorList>
            <person name="Cucini C."/>
            <person name="Frati F."/>
        </authorList>
    </citation>
    <scope>NUCLEOTIDE SEQUENCE [LARGE SCALE GENOMIC DNA]</scope>
</reference>
<keyword evidence="4" id="KW-1185">Reference proteome</keyword>
<organism evidence="3 4">
    <name type="scientific">Orchesella dallaii</name>
    <dbReference type="NCBI Taxonomy" id="48710"/>
    <lineage>
        <taxon>Eukaryota</taxon>
        <taxon>Metazoa</taxon>
        <taxon>Ecdysozoa</taxon>
        <taxon>Arthropoda</taxon>
        <taxon>Hexapoda</taxon>
        <taxon>Collembola</taxon>
        <taxon>Entomobryomorpha</taxon>
        <taxon>Entomobryoidea</taxon>
        <taxon>Orchesellidae</taxon>
        <taxon>Orchesellinae</taxon>
        <taxon>Orchesella</taxon>
    </lineage>
</organism>
<proteinExistence type="predicted"/>